<dbReference type="Pfam" id="PF00004">
    <property type="entry name" value="AAA"/>
    <property type="match status" value="1"/>
</dbReference>
<evidence type="ECO:0000256" key="4">
    <source>
        <dbReference type="ARBA" id="ARBA00022676"/>
    </source>
</evidence>
<feature type="compositionally biased region" description="Low complexity" evidence="20">
    <location>
        <begin position="1468"/>
        <end position="1477"/>
    </location>
</feature>
<dbReference type="Gene3D" id="1.20.58.1480">
    <property type="match status" value="1"/>
</dbReference>
<feature type="compositionally biased region" description="Basic and acidic residues" evidence="20">
    <location>
        <begin position="738"/>
        <end position="749"/>
    </location>
</feature>
<dbReference type="InterPro" id="IPR027503">
    <property type="entry name" value="Lonm_euk"/>
</dbReference>
<dbReference type="GO" id="GO:0070407">
    <property type="term" value="P:oxidation-dependent protein catabolic process"/>
    <property type="evidence" value="ECO:0007669"/>
    <property type="project" value="UniProtKB-UniRule"/>
</dbReference>
<feature type="active site" evidence="18 19">
    <location>
        <position position="1653"/>
    </location>
</feature>
<evidence type="ECO:0000259" key="23">
    <source>
        <dbReference type="PROSITE" id="PS51786"/>
    </source>
</evidence>
<keyword evidence="8 18" id="KW-0378">Hydrolase</keyword>
<dbReference type="InterPro" id="IPR005599">
    <property type="entry name" value="GPI_mannosylTrfase"/>
</dbReference>
<keyword evidence="26" id="KW-1185">Reference proteome</keyword>
<evidence type="ECO:0000256" key="13">
    <source>
        <dbReference type="ARBA" id="ARBA00022989"/>
    </source>
</evidence>
<dbReference type="OrthoDB" id="2411602at2759"/>
<dbReference type="GO" id="GO:0051131">
    <property type="term" value="P:chaperone-mediated protein complex assembly"/>
    <property type="evidence" value="ECO:0007669"/>
    <property type="project" value="UniProtKB-UniRule"/>
</dbReference>
<dbReference type="GO" id="GO:0006515">
    <property type="term" value="P:protein quality control for misfolded or incompletely synthesized proteins"/>
    <property type="evidence" value="ECO:0007669"/>
    <property type="project" value="UniProtKB-UniRule"/>
</dbReference>
<comment type="function">
    <text evidence="18">ATP-dependent serine protease that mediates the selective degradation of misfolded, unassembled or oxidatively damaged polypeptides as well as certain short-lived regulatory proteins in the mitochondrial matrix. May also have a chaperone function in the assembly of inner membrane protein complexes. Participates in the regulation of mitochondrial gene expression and in the maintenance of the integrity of the mitochondrial genome. Binds to mitochondrial DNA in a site-specific manner.</text>
</comment>
<evidence type="ECO:0000256" key="5">
    <source>
        <dbReference type="ARBA" id="ARBA00022679"/>
    </source>
</evidence>
<dbReference type="PRINTS" id="PR00830">
    <property type="entry name" value="ENDOLAPTASE"/>
</dbReference>
<feature type="region of interest" description="Disordered" evidence="20">
    <location>
        <begin position="941"/>
        <end position="971"/>
    </location>
</feature>
<dbReference type="GO" id="GO:0005759">
    <property type="term" value="C:mitochondrial matrix"/>
    <property type="evidence" value="ECO:0007669"/>
    <property type="project" value="UniProtKB-SubCell"/>
</dbReference>
<evidence type="ECO:0000313" key="25">
    <source>
        <dbReference type="EMBL" id="OCB88178.1"/>
    </source>
</evidence>
<feature type="transmembrane region" description="Helical" evidence="21">
    <location>
        <begin position="363"/>
        <end position="382"/>
    </location>
</feature>
<feature type="domain" description="Lon N-terminal" evidence="24">
    <location>
        <begin position="822"/>
        <end position="1092"/>
    </location>
</feature>
<dbReference type="Gene3D" id="3.30.230.10">
    <property type="match status" value="1"/>
</dbReference>
<evidence type="ECO:0000256" key="17">
    <source>
        <dbReference type="ARBA" id="ARBA00050665"/>
    </source>
</evidence>
<dbReference type="EC" id="3.4.21.53" evidence="18"/>
<dbReference type="SMART" id="SM00464">
    <property type="entry name" value="LON"/>
    <property type="match status" value="1"/>
</dbReference>
<evidence type="ECO:0000256" key="11">
    <source>
        <dbReference type="ARBA" id="ARBA00022840"/>
    </source>
</evidence>
<feature type="compositionally biased region" description="Pro residues" evidence="20">
    <location>
        <begin position="952"/>
        <end position="961"/>
    </location>
</feature>
<dbReference type="InterPro" id="IPR054594">
    <property type="entry name" value="Lon_lid"/>
</dbReference>
<dbReference type="PROSITE" id="PS51787">
    <property type="entry name" value="LON_N"/>
    <property type="match status" value="1"/>
</dbReference>
<dbReference type="PANTHER" id="PTHR43718:SF2">
    <property type="entry name" value="LON PROTEASE HOMOLOG, MITOCHONDRIAL"/>
    <property type="match status" value="1"/>
</dbReference>
<dbReference type="Pfam" id="PF02190">
    <property type="entry name" value="LON_substr_bdg"/>
    <property type="match status" value="1"/>
</dbReference>
<dbReference type="SUPFAM" id="SSF54211">
    <property type="entry name" value="Ribosomal protein S5 domain 2-like"/>
    <property type="match status" value="1"/>
</dbReference>
<dbReference type="FunFam" id="1.20.58.1480:FF:000003">
    <property type="entry name" value="Lon protease homolog, mitochondrial"/>
    <property type="match status" value="1"/>
</dbReference>
<evidence type="ECO:0000256" key="3">
    <source>
        <dbReference type="ARBA" id="ARBA00022670"/>
    </source>
</evidence>
<organism evidence="25 26">
    <name type="scientific">Sanghuangporus baumii</name>
    <name type="common">Phellinus baumii</name>
    <dbReference type="NCBI Taxonomy" id="108892"/>
    <lineage>
        <taxon>Eukaryota</taxon>
        <taxon>Fungi</taxon>
        <taxon>Dikarya</taxon>
        <taxon>Basidiomycota</taxon>
        <taxon>Agaricomycotina</taxon>
        <taxon>Agaricomycetes</taxon>
        <taxon>Hymenochaetales</taxon>
        <taxon>Hymenochaetaceae</taxon>
        <taxon>Sanghuangporus</taxon>
    </lineage>
</organism>
<feature type="domain" description="Lon proteolytic" evidence="23">
    <location>
        <begin position="1561"/>
        <end position="1748"/>
    </location>
</feature>
<feature type="region of interest" description="Disordered" evidence="20">
    <location>
        <begin position="1457"/>
        <end position="1528"/>
    </location>
</feature>
<dbReference type="Pfam" id="PF05362">
    <property type="entry name" value="Lon_C"/>
    <property type="match status" value="1"/>
</dbReference>
<feature type="compositionally biased region" description="Polar residues" evidence="20">
    <location>
        <begin position="1478"/>
        <end position="1490"/>
    </location>
</feature>
<dbReference type="HAMAP" id="MF_03120">
    <property type="entry name" value="lonm_euk"/>
    <property type="match status" value="1"/>
</dbReference>
<proteinExistence type="inferred from homology"/>
<evidence type="ECO:0000256" key="19">
    <source>
        <dbReference type="PROSITE-ProRule" id="PRU01122"/>
    </source>
</evidence>
<dbReference type="GO" id="GO:0016887">
    <property type="term" value="F:ATP hydrolysis activity"/>
    <property type="evidence" value="ECO:0007669"/>
    <property type="project" value="UniProtKB-UniRule"/>
</dbReference>
<dbReference type="Proteomes" id="UP000757232">
    <property type="component" value="Unassembled WGS sequence"/>
</dbReference>
<dbReference type="Pfam" id="PF22667">
    <property type="entry name" value="Lon_lid"/>
    <property type="match status" value="1"/>
</dbReference>
<dbReference type="PANTHER" id="PTHR43718">
    <property type="entry name" value="LON PROTEASE"/>
    <property type="match status" value="1"/>
</dbReference>
<evidence type="ECO:0000256" key="22">
    <source>
        <dbReference type="SAM" id="SignalP"/>
    </source>
</evidence>
<evidence type="ECO:0000256" key="7">
    <source>
        <dbReference type="ARBA" id="ARBA00022741"/>
    </source>
</evidence>
<dbReference type="SUPFAM" id="SSF88697">
    <property type="entry name" value="PUA domain-like"/>
    <property type="match status" value="1"/>
</dbReference>
<keyword evidence="11 18" id="KW-0067">ATP-binding</keyword>
<dbReference type="EMBL" id="LNZH02000183">
    <property type="protein sequence ID" value="OCB88178.1"/>
    <property type="molecule type" value="Genomic_DNA"/>
</dbReference>
<dbReference type="GO" id="GO:0004252">
    <property type="term" value="F:serine-type endopeptidase activity"/>
    <property type="evidence" value="ECO:0007669"/>
    <property type="project" value="UniProtKB-UniRule"/>
</dbReference>
<evidence type="ECO:0000256" key="2">
    <source>
        <dbReference type="ARBA" id="ARBA00004477"/>
    </source>
</evidence>
<dbReference type="InterPro" id="IPR003593">
    <property type="entry name" value="AAA+_ATPase"/>
</dbReference>
<keyword evidence="9" id="KW-0256">Endoplasmic reticulum</keyword>
<evidence type="ECO:0000256" key="16">
    <source>
        <dbReference type="ARBA" id="ARBA00023136"/>
    </source>
</evidence>
<dbReference type="GO" id="GO:0016757">
    <property type="term" value="F:glycosyltransferase activity"/>
    <property type="evidence" value="ECO:0007669"/>
    <property type="project" value="UniProtKB-KW"/>
</dbReference>
<feature type="transmembrane region" description="Helical" evidence="21">
    <location>
        <begin position="593"/>
        <end position="615"/>
    </location>
</feature>
<keyword evidence="6 21" id="KW-0812">Transmembrane</keyword>
<dbReference type="Pfam" id="PF03901">
    <property type="entry name" value="Glyco_transf_22"/>
    <property type="match status" value="1"/>
</dbReference>
<dbReference type="FunFam" id="2.30.130.40:FF:000010">
    <property type="entry name" value="Lon protease homolog, mitochondrial"/>
    <property type="match status" value="1"/>
</dbReference>
<dbReference type="GO" id="GO:0003697">
    <property type="term" value="F:single-stranded DNA binding"/>
    <property type="evidence" value="ECO:0007669"/>
    <property type="project" value="TreeGrafter"/>
</dbReference>
<dbReference type="FunFam" id="1.10.8.60:FF:000184">
    <property type="entry name" value="Lon protease homolog, mitochondrial"/>
    <property type="match status" value="1"/>
</dbReference>
<feature type="binding site" evidence="18">
    <location>
        <begin position="1245"/>
        <end position="1252"/>
    </location>
    <ligand>
        <name>ATP</name>
        <dbReference type="ChEBI" id="CHEBI:30616"/>
    </ligand>
</feature>
<comment type="similarity">
    <text evidence="18 19">Belongs to the peptidase S16 family.</text>
</comment>
<dbReference type="FunFam" id="3.40.50.300:FF:000021">
    <property type="entry name" value="Lon protease homolog"/>
    <property type="match status" value="1"/>
</dbReference>
<keyword evidence="12" id="KW-0809">Transit peptide</keyword>
<keyword evidence="5" id="KW-0808">Transferase</keyword>
<keyword evidence="4" id="KW-0328">Glycosyltransferase</keyword>
<evidence type="ECO:0000256" key="1">
    <source>
        <dbReference type="ARBA" id="ARBA00004305"/>
    </source>
</evidence>
<protein>
    <recommendedName>
        <fullName evidence="18">Lon protease homolog, mitochondrial</fullName>
        <ecNumber evidence="18">3.4.21.53</ecNumber>
    </recommendedName>
</protein>
<feature type="transmembrane region" description="Helical" evidence="21">
    <location>
        <begin position="339"/>
        <end position="357"/>
    </location>
</feature>
<feature type="active site" evidence="18 19">
    <location>
        <position position="1696"/>
    </location>
</feature>
<evidence type="ECO:0000313" key="26">
    <source>
        <dbReference type="Proteomes" id="UP000757232"/>
    </source>
</evidence>
<evidence type="ECO:0000256" key="6">
    <source>
        <dbReference type="ARBA" id="ARBA00022692"/>
    </source>
</evidence>
<accession>A0A9Q5HY59</accession>
<dbReference type="InterPro" id="IPR003959">
    <property type="entry name" value="ATPase_AAA_core"/>
</dbReference>
<feature type="compositionally biased region" description="Polar residues" evidence="20">
    <location>
        <begin position="718"/>
        <end position="731"/>
    </location>
</feature>
<sequence>MSSLLDDVLILLTAWSHVVFTPYTKVEESFNLHATHDVLMYASDITKVFYFCSDASAGWAVPRSFLGSVILAWSSLPVIHLLKSTDYISSKADLQIIGPSVRPQTRTGNPKRPGAMYPPTRSLKALWELDGGVLRAPVVQPVPPPVLDGPHDPQHVRPVARPTARAPPNEVALLLAPLALHALLARWVSLKDVIKRGLVIGGFSVCASPIHIYSYPSNLIIPYVYAWDSTNDPPGLLPLVALPTLARTALPLLQRLPAQISRVGHRMHGIALTTLLDSYLWSHYPLWPELHSLYFNVYQHKSAEWGTAPFHAYFSAHLPKLLLSSLPLSLLGSVVEPRVRGWMVDALVFVLGMSFLAHKEWRFVVYVVPLANVAAARGAYWLTRQRVHSILGRLGLLVVLGCLAANVLVTVVMTQVSMANYPGGVALMQLNEIFANSTQDVHVHISNLAAQTGASLFLQTHAPPYPSFLATLESKQNNWIYNKTENLTPSDITSSPHFTHAIVEASDLNSNAFPLESWEVVKCVSAFDGFRVVRGASELGSGMEMTMKEGGTWKRGEIDLVLVVQTFHIRYLHVPISRNSRAFDSAAGLGCEYASVLLILILFLLFVWFHPPGIYRGRRAKTRRMRRLDRDELERFVIIDRGKKTSNSSRSSNKGMPGFSGGLQRARLWQQNTSIRIRSFYSSSIVSYPRPSACVRHPRWINTRRKEGEREAQESEETQSPSTPNPGSTSVEAEDETALERDRSGDKSSRARLKGSSNEDGRGRNAPPSSSSGQPPANNDGSDPNSNSNPQSGPAPPSSSGSSSGSGTSISKQSIPESYPQVLALPIARRPLFPGFYKAVVVRNPGVVAAIKEMMRRGQPYLGAFLLKDENTDSDVIADINSVHHVGVFAQITSVFAAQGKDEKEEGLTAVLYPHRRIKITGLVKPVPAGSGIDSAASMASVTNVEEGPGGLPTPPPTPPPEEAEEVGTDVARQQAPPVQTAFLQNFDISLVNVENLYTQPYNKDDQYIRAFMSEIVSVFKDIAQLNPLFRDQITTFSINQVATNVFDEPDKLADFAAAVSTGEVQELQDVLEALSVEDRLRKALLVLKKELINAQLQSKLSRDVDSKIAKRQREYYLMEQLKGIKKELGMESDGKDKLIEKFKERANSLKMPEGVRKVFDEELNKLMHLEPAASEANVTRNYLDWLTQIPWGVHSSENFSIAHAIKVLDEDHYGLRDVKDRILEFLAVGKLRGTVEGKILCFVGPPGVGKTSIGKSIARALNRQFFRFSVGGLTDIAEIKGHRRTYVGALPSKIIQALKRVGTENPLVLIDEVDKIGKGYNGDPASALLEMLDPEQNSAFLDHYMDVPVDLSHVLFVCTANMTDTIPAPLLDRMEVMEVSGYVTEEKQVIADKYLGPQAKEGTGLKDADVVLDPTAVDVLIKHYCRESGVRNLKKHIDKIYRKAALKIVQDLGEDVFPEPDPANPETAAVAAAATTSSDSQDGQQTVPSQEPPSNAPLTESTSKPEGNEEGKEEKEKAVTTEERKPLKVPDTVHIRITPGNLKDYVGPPVYYKDRMYGFAPPPGVSSGLGYLGNGSGALMPIEATSMPGKGGLQLTGKLGEVIRESAQIALSWVKAHAYGLGITANPTDQFLNDIDIHVHMPEGSIGKEGPSAGTALLTAFVSLFTKTRVNPDIAMTGEISLVGQVLPVGGLKEKILAAHRAGMKTIIAPEANRMDIEENVPESVKTGIRFVYVEHVNEVLQEVFREESIAERWKDTLSL</sequence>
<reference evidence="25" key="1">
    <citation type="submission" date="2016-06" db="EMBL/GenBank/DDBJ databases">
        <title>Draft Genome sequence of the fungus Inonotus baumii.</title>
        <authorList>
            <person name="Zhu H."/>
            <person name="Lin W."/>
        </authorList>
    </citation>
    <scope>NUCLEOTIDE SEQUENCE</scope>
    <source>
        <strain evidence="25">821</strain>
    </source>
</reference>
<keyword evidence="7 18" id="KW-0547">Nucleotide-binding</keyword>
<dbReference type="Gene3D" id="2.30.130.40">
    <property type="entry name" value="LON domain-like"/>
    <property type="match status" value="1"/>
</dbReference>
<dbReference type="InterPro" id="IPR004815">
    <property type="entry name" value="Lon_bac/euk-typ"/>
</dbReference>
<evidence type="ECO:0000256" key="14">
    <source>
        <dbReference type="ARBA" id="ARBA00023125"/>
    </source>
</evidence>
<feature type="signal peptide" evidence="22">
    <location>
        <begin position="1"/>
        <end position="20"/>
    </location>
</feature>
<dbReference type="GO" id="GO:0043565">
    <property type="term" value="F:sequence-specific DNA binding"/>
    <property type="evidence" value="ECO:0007669"/>
    <property type="project" value="UniProtKB-UniRule"/>
</dbReference>
<dbReference type="NCBIfam" id="TIGR00763">
    <property type="entry name" value="lon"/>
    <property type="match status" value="1"/>
</dbReference>
<dbReference type="FunFam" id="3.30.230.10:FF:000019">
    <property type="entry name" value="Lon protease homolog 2, peroxisomal"/>
    <property type="match status" value="1"/>
</dbReference>
<comment type="caution">
    <text evidence="25">The sequence shown here is derived from an EMBL/GenBank/DDBJ whole genome shotgun (WGS) entry which is preliminary data.</text>
</comment>
<keyword evidence="10 18" id="KW-0720">Serine protease</keyword>
<evidence type="ECO:0000256" key="8">
    <source>
        <dbReference type="ARBA" id="ARBA00022801"/>
    </source>
</evidence>
<evidence type="ECO:0000259" key="24">
    <source>
        <dbReference type="PROSITE" id="PS51787"/>
    </source>
</evidence>
<keyword evidence="16 21" id="KW-0472">Membrane</keyword>
<feature type="compositionally biased region" description="Low complexity" evidence="20">
    <location>
        <begin position="767"/>
        <end position="807"/>
    </location>
</feature>
<dbReference type="InterPro" id="IPR027065">
    <property type="entry name" value="Lon_Prtase"/>
</dbReference>
<dbReference type="Gene3D" id="3.40.50.300">
    <property type="entry name" value="P-loop containing nucleotide triphosphate hydrolases"/>
    <property type="match status" value="1"/>
</dbReference>
<dbReference type="InterPro" id="IPR014721">
    <property type="entry name" value="Ribsml_uS5_D2-typ_fold_subgr"/>
</dbReference>
<feature type="chain" id="PRO_5040109977" description="Lon protease homolog, mitochondrial" evidence="22">
    <location>
        <begin position="21"/>
        <end position="1761"/>
    </location>
</feature>
<comment type="catalytic activity">
    <reaction evidence="17 18">
        <text>Hydrolysis of proteins in presence of ATP.</text>
        <dbReference type="EC" id="3.4.21.53"/>
    </reaction>
</comment>
<dbReference type="GO" id="GO:0007005">
    <property type="term" value="P:mitochondrion organization"/>
    <property type="evidence" value="ECO:0007669"/>
    <property type="project" value="TreeGrafter"/>
</dbReference>
<dbReference type="InterPro" id="IPR046336">
    <property type="entry name" value="Lon_prtase_N_sf"/>
</dbReference>
<dbReference type="Gene3D" id="1.20.5.5270">
    <property type="match status" value="1"/>
</dbReference>
<dbReference type="InterPro" id="IPR003111">
    <property type="entry name" value="Lon_prtase_N"/>
</dbReference>
<keyword evidence="14 18" id="KW-0238">DNA-binding</keyword>
<keyword evidence="13 21" id="KW-1133">Transmembrane helix</keyword>
<comment type="subunit">
    <text evidence="18">Homohexamer or homoheptamer. Organized in a ring with a central cavity.</text>
</comment>
<evidence type="ECO:0000256" key="15">
    <source>
        <dbReference type="ARBA" id="ARBA00023128"/>
    </source>
</evidence>
<evidence type="ECO:0000256" key="9">
    <source>
        <dbReference type="ARBA" id="ARBA00022824"/>
    </source>
</evidence>
<dbReference type="GO" id="GO:0005789">
    <property type="term" value="C:endoplasmic reticulum membrane"/>
    <property type="evidence" value="ECO:0007669"/>
    <property type="project" value="UniProtKB-SubCell"/>
</dbReference>
<feature type="region of interest" description="Disordered" evidence="20">
    <location>
        <begin position="705"/>
        <end position="813"/>
    </location>
</feature>
<dbReference type="SMART" id="SM00382">
    <property type="entry name" value="AAA"/>
    <property type="match status" value="1"/>
</dbReference>
<dbReference type="InterPro" id="IPR027417">
    <property type="entry name" value="P-loop_NTPase"/>
</dbReference>
<comment type="subcellular location">
    <subcellularLocation>
        <location evidence="2">Endoplasmic reticulum membrane</location>
        <topology evidence="2">Multi-pass membrane protein</topology>
    </subcellularLocation>
    <subcellularLocation>
        <location evidence="1 18">Mitochondrion matrix</location>
    </subcellularLocation>
</comment>
<evidence type="ECO:0000256" key="21">
    <source>
        <dbReference type="SAM" id="Phobius"/>
    </source>
</evidence>
<dbReference type="InterPro" id="IPR015947">
    <property type="entry name" value="PUA-like_sf"/>
</dbReference>
<evidence type="ECO:0000256" key="10">
    <source>
        <dbReference type="ARBA" id="ARBA00022825"/>
    </source>
</evidence>
<dbReference type="FunFam" id="1.20.5.5270:FF:000001">
    <property type="entry name" value="Lon protease homolog, mitochondrial"/>
    <property type="match status" value="1"/>
</dbReference>
<evidence type="ECO:0000256" key="20">
    <source>
        <dbReference type="SAM" id="MobiDB-lite"/>
    </source>
</evidence>
<dbReference type="GO" id="GO:0005524">
    <property type="term" value="F:ATP binding"/>
    <property type="evidence" value="ECO:0007669"/>
    <property type="project" value="UniProtKB-UniRule"/>
</dbReference>
<dbReference type="Gene3D" id="1.10.8.60">
    <property type="match status" value="1"/>
</dbReference>
<dbReference type="CDD" id="cd19500">
    <property type="entry name" value="RecA-like_Lon"/>
    <property type="match status" value="1"/>
</dbReference>
<dbReference type="PROSITE" id="PS51786">
    <property type="entry name" value="LON_PROTEOLYTIC"/>
    <property type="match status" value="1"/>
</dbReference>
<keyword evidence="22" id="KW-0732">Signal</keyword>
<dbReference type="SUPFAM" id="SSF52540">
    <property type="entry name" value="P-loop containing nucleoside triphosphate hydrolases"/>
    <property type="match status" value="1"/>
</dbReference>
<keyword evidence="15 18" id="KW-0496">Mitochondrion</keyword>
<evidence type="ECO:0000256" key="18">
    <source>
        <dbReference type="HAMAP-Rule" id="MF_03120"/>
    </source>
</evidence>
<feature type="compositionally biased region" description="Basic and acidic residues" evidence="20">
    <location>
        <begin position="1507"/>
        <end position="1528"/>
    </location>
</feature>
<dbReference type="InterPro" id="IPR020568">
    <property type="entry name" value="Ribosomal_Su5_D2-typ_SF"/>
</dbReference>
<dbReference type="InterPro" id="IPR008269">
    <property type="entry name" value="Lon_proteolytic"/>
</dbReference>
<name>A0A9Q5HY59_SANBA</name>
<gene>
    <name evidence="18" type="primary">PIM1</name>
    <name evidence="25" type="ORF">A7U60_g4696</name>
</gene>
<dbReference type="GO" id="GO:0034599">
    <property type="term" value="P:cellular response to oxidative stress"/>
    <property type="evidence" value="ECO:0007669"/>
    <property type="project" value="UniProtKB-UniRule"/>
</dbReference>
<evidence type="ECO:0000256" key="12">
    <source>
        <dbReference type="ARBA" id="ARBA00022946"/>
    </source>
</evidence>
<feature type="transmembrane region" description="Helical" evidence="21">
    <location>
        <begin position="394"/>
        <end position="413"/>
    </location>
</feature>
<dbReference type="GO" id="GO:0004176">
    <property type="term" value="F:ATP-dependent peptidase activity"/>
    <property type="evidence" value="ECO:0007669"/>
    <property type="project" value="UniProtKB-UniRule"/>
</dbReference>
<keyword evidence="3 18" id="KW-0645">Protease</keyword>